<organism evidence="1">
    <name type="scientific">Brachypodium distachyon</name>
    <name type="common">Purple false brome</name>
    <name type="synonym">Trachynia distachya</name>
    <dbReference type="NCBI Taxonomy" id="15368"/>
    <lineage>
        <taxon>Eukaryota</taxon>
        <taxon>Viridiplantae</taxon>
        <taxon>Streptophyta</taxon>
        <taxon>Embryophyta</taxon>
        <taxon>Tracheophyta</taxon>
        <taxon>Spermatophyta</taxon>
        <taxon>Magnoliopsida</taxon>
        <taxon>Liliopsida</taxon>
        <taxon>Poales</taxon>
        <taxon>Poaceae</taxon>
        <taxon>BOP clade</taxon>
        <taxon>Pooideae</taxon>
        <taxon>Stipodae</taxon>
        <taxon>Brachypodieae</taxon>
        <taxon>Brachypodium</taxon>
    </lineage>
</organism>
<reference evidence="1 2" key="1">
    <citation type="journal article" date="2010" name="Nature">
        <title>Genome sequencing and analysis of the model grass Brachypodium distachyon.</title>
        <authorList>
            <consortium name="International Brachypodium Initiative"/>
        </authorList>
    </citation>
    <scope>NUCLEOTIDE SEQUENCE [LARGE SCALE GENOMIC DNA]</scope>
    <source>
        <strain evidence="1 2">Bd21</strain>
    </source>
</reference>
<reference evidence="2" key="3">
    <citation type="submission" date="2018-08" db="UniProtKB">
        <authorList>
            <consortium name="EnsemblPlants"/>
        </authorList>
    </citation>
    <scope>IDENTIFICATION</scope>
    <source>
        <strain evidence="2">cv. Bd21</strain>
    </source>
</reference>
<dbReference type="Proteomes" id="UP000008810">
    <property type="component" value="Chromosome 5"/>
</dbReference>
<sequence length="93" mass="10661">MWKDDVDMQIKLISSNLVLALVVGGNPRLTFALVCIYGDPYHRLDNVIWDTIESFVYDNLDIPMLCMGDLKNIMLPGDKSSPRINVSRMQRFN</sequence>
<dbReference type="AlphaFoldDB" id="A0A0Q3KTH3"/>
<dbReference type="Gramene" id="KQJ83525">
    <property type="protein sequence ID" value="KQJ83525"/>
    <property type="gene ID" value="BRADI_5g15445v3"/>
</dbReference>
<reference evidence="1" key="2">
    <citation type="submission" date="2017-06" db="EMBL/GenBank/DDBJ databases">
        <title>WGS assembly of Brachypodium distachyon.</title>
        <authorList>
            <consortium name="The International Brachypodium Initiative"/>
            <person name="Lucas S."/>
            <person name="Harmon-Smith M."/>
            <person name="Lail K."/>
            <person name="Tice H."/>
            <person name="Grimwood J."/>
            <person name="Bruce D."/>
            <person name="Barry K."/>
            <person name="Shu S."/>
            <person name="Lindquist E."/>
            <person name="Wang M."/>
            <person name="Pitluck S."/>
            <person name="Vogel J.P."/>
            <person name="Garvin D.F."/>
            <person name="Mockler T.C."/>
            <person name="Schmutz J."/>
            <person name="Rokhsar D."/>
            <person name="Bevan M.W."/>
        </authorList>
    </citation>
    <scope>NUCLEOTIDE SEQUENCE</scope>
    <source>
        <strain evidence="1">Bd21</strain>
    </source>
</reference>
<name>A0A0Q3KTH3_BRADI</name>
<evidence type="ECO:0000313" key="1">
    <source>
        <dbReference type="EMBL" id="KQJ83525.1"/>
    </source>
</evidence>
<dbReference type="EnsemblPlants" id="KQJ83525">
    <property type="protein sequence ID" value="KQJ83525"/>
    <property type="gene ID" value="BRADI_5g15445v3"/>
</dbReference>
<dbReference type="EMBL" id="CM000884">
    <property type="protein sequence ID" value="KQJ83525.1"/>
    <property type="molecule type" value="Genomic_DNA"/>
</dbReference>
<gene>
    <name evidence="1" type="ORF">BRADI_5g15445v3</name>
</gene>
<evidence type="ECO:0000313" key="3">
    <source>
        <dbReference type="Proteomes" id="UP000008810"/>
    </source>
</evidence>
<keyword evidence="3" id="KW-1185">Reference proteome</keyword>
<proteinExistence type="predicted"/>
<protein>
    <submittedName>
        <fullName evidence="1 2">Uncharacterized protein</fullName>
    </submittedName>
</protein>
<dbReference type="InParanoid" id="A0A0Q3KTH3"/>
<evidence type="ECO:0000313" key="2">
    <source>
        <dbReference type="EnsemblPlants" id="KQJ83525"/>
    </source>
</evidence>
<accession>A0A0Q3KTH3</accession>